<evidence type="ECO:0000259" key="11">
    <source>
        <dbReference type="PROSITE" id="PS51667"/>
    </source>
</evidence>
<feature type="region of interest" description="Disordered" evidence="8">
    <location>
        <begin position="910"/>
        <end position="943"/>
    </location>
</feature>
<dbReference type="GO" id="GO:0032454">
    <property type="term" value="F:histone H3K9 demethylase activity"/>
    <property type="evidence" value="ECO:0007669"/>
    <property type="project" value="InterPro"/>
</dbReference>
<feature type="compositionally biased region" description="Basic and acidic residues" evidence="8">
    <location>
        <begin position="169"/>
        <end position="339"/>
    </location>
</feature>
<protein>
    <recommendedName>
        <fullName evidence="14">Lysine-specific demethylase JMJ25</fullName>
    </recommendedName>
</protein>
<sequence length="1454" mass="163891">MNKGRKRGSNAPAEVVPDELRCKRSDGKQWRCSARAAEGKSMCEKHIVQAKRRAAGAVGKQPSAKRAKVSSTDESMKGKVNKKGSKSTPAKKPKGIDSSDTETETDADTETETDRDSPPPPSASKSMQLQASQAKEAMRMKEEASNGRADMFVSSKKIDTGPMKVKKSKITEHGGHSERKTKNSDFPDAYERRVRDKSDSYERKIREDTERIERKMQENIDSADKRMRDKSDDYERKVRFKEDSETKESTKKMKAKADLLERKARDKVPHPEKKAKHKVDEYGRKVLQRAEELPKKSHHLEDTAKKRPEDPNSKSRLKAQEFERSKSKLHDPVKTGKESDTDEDFEIEQDKGASVLLGEKSEKLKRTKESKMCHQCQRNDKGRVINCQKCTTKRFCLPCISRWYPSMSFKDFEEACPVCRENCNCKACLRRQGARAAPVVKERVQATDSERIEALRYMLSYLLPLLKSLDNQQRKELELESKLKGSSDLEIKRSKLNPDERLYCDNCNTSIVDLYRHCSECTYDLCLVCCEELRDGKQPGGEQAGSAKFNLQESAKQSVQDSSDDEGELPPWILGKDGSIPCPPRERGGCGSPQLSLRRIGKPGFLSKLVTVAETALEGKSPRSVELQGPCDFCAHIRGKSHGKRLRKAANRTDNEDNYIYCPSALDLHENNLHHFQHHWRQGHPIIVRNVLDKTKGLSWEPMVMWRAFRETTKNKIAEEAKTVKAIDCLDWCEVEINIHQFFRGYSEGRMHRDGWPEMLKLKDWPPANFFHERLPRHGAEFVSALPFHDYTHPTRGMLNLATKLPKYTAKPDLGPKTYIAYGYREELGRGDSVTKLHCDLSDAVNVLTHASEVLLKDYQLEIVRKSKSKKKVRSRDGLKSLHLREARLKNESLETESAQENGGQFDHAEAEQNPFAPPKLNSNQLEGTSHAEKDAVSNHPGACSAMLPESSCKEDTMASSLQPQLHEAVERTFDNELKVAVDDSAPVIEASQKALEDAPLTTGDGCVSEQNDSHTFNVQAPEVIMEECAGNNHSGLSGSESADHLHGQKVGLSGGLDDQMGEEVSTSKCHDHGALVIDMRKVAPMSSGRGKYNGVADQLSFEADVSGRDLDDFSSMQFDTFDVQADVSAIEKIMDHVEPEKLSCFDASDTHSALEAVLEKSNMNSPLKEALGKEGDFLDMTGAVKEESEDSDRNAITDTDEKICHSAEPVIARDNDEEDQHHAKDETVKVIDGKQDVGTKKILSNEIKLQSGHVKKDSNHGNDAAPVVEARFDYEEDNNSLDGKRESKERSNILVEDSEYGGALWDIFRRQDVPKLRAYLNCHWREFKHINEEYLSEVFDPIHDQTIYLDEEHKKRLRDEYGVEPWTFQQYIGEAVFIPTGCPHQVRNLKSCIKVALDFVAPENAQQCADLAGEYRLLPKYHRAKEDKLEVNKMAIFAAASAVKQLENLLSSQ</sequence>
<feature type="compositionally biased region" description="Polar residues" evidence="8">
    <location>
        <begin position="123"/>
        <end position="133"/>
    </location>
</feature>
<dbReference type="Pfam" id="PF08879">
    <property type="entry name" value="WRC"/>
    <property type="match status" value="1"/>
</dbReference>
<evidence type="ECO:0000256" key="3">
    <source>
        <dbReference type="ARBA" id="ARBA00022723"/>
    </source>
</evidence>
<organism evidence="12 13">
    <name type="scientific">Ceratopteris richardii</name>
    <name type="common">Triangle waterfern</name>
    <dbReference type="NCBI Taxonomy" id="49495"/>
    <lineage>
        <taxon>Eukaryota</taxon>
        <taxon>Viridiplantae</taxon>
        <taxon>Streptophyta</taxon>
        <taxon>Embryophyta</taxon>
        <taxon>Tracheophyta</taxon>
        <taxon>Polypodiopsida</taxon>
        <taxon>Polypodiidae</taxon>
        <taxon>Polypodiales</taxon>
        <taxon>Pteridineae</taxon>
        <taxon>Pteridaceae</taxon>
        <taxon>Parkerioideae</taxon>
        <taxon>Ceratopteris</taxon>
    </lineage>
</organism>
<dbReference type="PANTHER" id="PTHR12549:SF38">
    <property type="entry name" value="JMJC DOMAIN-CONTAINING HISTONE DEMETHYLASE 2, ISOFORM A"/>
    <property type="match status" value="1"/>
</dbReference>
<keyword evidence="5" id="KW-0804">Transcription</keyword>
<keyword evidence="6" id="KW-0539">Nucleus</keyword>
<evidence type="ECO:0000256" key="7">
    <source>
        <dbReference type="PROSITE-ProRule" id="PRU00175"/>
    </source>
</evidence>
<evidence type="ECO:0000256" key="8">
    <source>
        <dbReference type="SAM" id="MobiDB-lite"/>
    </source>
</evidence>
<comment type="subcellular location">
    <subcellularLocation>
        <location evidence="1">Nucleus</location>
    </subcellularLocation>
</comment>
<dbReference type="PANTHER" id="PTHR12549">
    <property type="entry name" value="JMJC DOMAIN-CONTAINING HISTONE DEMETHYLATION PROTEIN"/>
    <property type="match status" value="1"/>
</dbReference>
<dbReference type="PROSITE" id="PS51667">
    <property type="entry name" value="WRC"/>
    <property type="match status" value="1"/>
</dbReference>
<keyword evidence="7" id="KW-0863">Zinc-finger</keyword>
<dbReference type="InterPro" id="IPR045109">
    <property type="entry name" value="LSDs-like"/>
</dbReference>
<dbReference type="GO" id="GO:0000118">
    <property type="term" value="C:histone deacetylase complex"/>
    <property type="evidence" value="ECO:0007669"/>
    <property type="project" value="TreeGrafter"/>
</dbReference>
<evidence type="ECO:0000259" key="10">
    <source>
        <dbReference type="PROSITE" id="PS51184"/>
    </source>
</evidence>
<feature type="domain" description="RING-type" evidence="9">
    <location>
        <begin position="373"/>
        <end position="420"/>
    </location>
</feature>
<dbReference type="GO" id="GO:0031490">
    <property type="term" value="F:chromatin DNA binding"/>
    <property type="evidence" value="ECO:0007669"/>
    <property type="project" value="TreeGrafter"/>
</dbReference>
<evidence type="ECO:0000256" key="6">
    <source>
        <dbReference type="ARBA" id="ARBA00023242"/>
    </source>
</evidence>
<dbReference type="Pfam" id="PF10497">
    <property type="entry name" value="zf-4CXXC_R1"/>
    <property type="match status" value="1"/>
</dbReference>
<keyword evidence="4" id="KW-0805">Transcription regulation</keyword>
<proteinExistence type="inferred from homology"/>
<keyword evidence="3" id="KW-0479">Metal-binding</keyword>
<keyword evidence="13" id="KW-1185">Reference proteome</keyword>
<dbReference type="GO" id="GO:0008270">
    <property type="term" value="F:zinc ion binding"/>
    <property type="evidence" value="ECO:0007669"/>
    <property type="project" value="UniProtKB-KW"/>
</dbReference>
<dbReference type="GO" id="GO:0006357">
    <property type="term" value="P:regulation of transcription by RNA polymerase II"/>
    <property type="evidence" value="ECO:0007669"/>
    <property type="project" value="TreeGrafter"/>
</dbReference>
<keyword evidence="7" id="KW-0862">Zinc</keyword>
<dbReference type="SUPFAM" id="SSF51197">
    <property type="entry name" value="Clavaminate synthase-like"/>
    <property type="match status" value="1"/>
</dbReference>
<dbReference type="Proteomes" id="UP000825935">
    <property type="component" value="Chromosome 6"/>
</dbReference>
<dbReference type="GO" id="GO:0003712">
    <property type="term" value="F:transcription coregulator activity"/>
    <property type="evidence" value="ECO:0007669"/>
    <property type="project" value="TreeGrafter"/>
</dbReference>
<dbReference type="Gene3D" id="2.60.120.650">
    <property type="entry name" value="Cupin"/>
    <property type="match status" value="2"/>
</dbReference>
<evidence type="ECO:0000313" key="13">
    <source>
        <dbReference type="Proteomes" id="UP000825935"/>
    </source>
</evidence>
<feature type="compositionally biased region" description="Acidic residues" evidence="8">
    <location>
        <begin position="99"/>
        <end position="111"/>
    </location>
</feature>
<evidence type="ECO:0000256" key="5">
    <source>
        <dbReference type="ARBA" id="ARBA00023163"/>
    </source>
</evidence>
<accession>A0A8T2UGT4</accession>
<feature type="compositionally biased region" description="Basic and acidic residues" evidence="8">
    <location>
        <begin position="37"/>
        <end position="47"/>
    </location>
</feature>
<dbReference type="InterPro" id="IPR003347">
    <property type="entry name" value="JmjC_dom"/>
</dbReference>
<dbReference type="InterPro" id="IPR018866">
    <property type="entry name" value="Znf-4CXXC_R1"/>
</dbReference>
<dbReference type="EMBL" id="CM035411">
    <property type="protein sequence ID" value="KAH7434704.1"/>
    <property type="molecule type" value="Genomic_DNA"/>
</dbReference>
<dbReference type="EMBL" id="CM035411">
    <property type="protein sequence ID" value="KAH7434703.1"/>
    <property type="molecule type" value="Genomic_DNA"/>
</dbReference>
<dbReference type="SMART" id="SM00558">
    <property type="entry name" value="JmjC"/>
    <property type="match status" value="1"/>
</dbReference>
<evidence type="ECO:0000256" key="2">
    <source>
        <dbReference type="ARBA" id="ARBA00006801"/>
    </source>
</evidence>
<feature type="compositionally biased region" description="Basic and acidic residues" evidence="8">
    <location>
        <begin position="1192"/>
        <end position="1227"/>
    </location>
</feature>
<evidence type="ECO:0000259" key="9">
    <source>
        <dbReference type="PROSITE" id="PS50089"/>
    </source>
</evidence>
<evidence type="ECO:0008006" key="14">
    <source>
        <dbReference type="Google" id="ProtNLM"/>
    </source>
</evidence>
<feature type="compositionally biased region" description="Basic residues" evidence="8">
    <location>
        <begin position="79"/>
        <end position="93"/>
    </location>
</feature>
<dbReference type="GO" id="GO:0000785">
    <property type="term" value="C:chromatin"/>
    <property type="evidence" value="ECO:0007669"/>
    <property type="project" value="TreeGrafter"/>
</dbReference>
<feature type="compositionally biased region" description="Basic and acidic residues" evidence="8">
    <location>
        <begin position="136"/>
        <end position="145"/>
    </location>
</feature>
<evidence type="ECO:0000313" key="12">
    <source>
        <dbReference type="EMBL" id="KAH7434702.1"/>
    </source>
</evidence>
<gene>
    <name evidence="12" type="ORF">KP509_06G031200</name>
</gene>
<dbReference type="PROSITE" id="PS51184">
    <property type="entry name" value="JMJC"/>
    <property type="match status" value="1"/>
</dbReference>
<feature type="region of interest" description="Disordered" evidence="8">
    <location>
        <begin position="23"/>
        <end position="343"/>
    </location>
</feature>
<dbReference type="EMBL" id="CM035411">
    <property type="protein sequence ID" value="KAH7434699.1"/>
    <property type="molecule type" value="Genomic_DNA"/>
</dbReference>
<dbReference type="EMBL" id="CM035411">
    <property type="protein sequence ID" value="KAH7434702.1"/>
    <property type="molecule type" value="Genomic_DNA"/>
</dbReference>
<comment type="caution">
    <text evidence="12">The sequence shown here is derived from an EMBL/GenBank/DDBJ whole genome shotgun (WGS) entry which is preliminary data.</text>
</comment>
<evidence type="ECO:0000256" key="4">
    <source>
        <dbReference type="ARBA" id="ARBA00023015"/>
    </source>
</evidence>
<dbReference type="InterPro" id="IPR014977">
    <property type="entry name" value="WRC_dom"/>
</dbReference>
<comment type="similarity">
    <text evidence="2">Belongs to the JARID1 histone demethylase family.</text>
</comment>
<name>A0A8T2UGT4_CERRI</name>
<dbReference type="Pfam" id="PF02373">
    <property type="entry name" value="JmjC"/>
    <property type="match status" value="1"/>
</dbReference>
<reference evidence="12" key="1">
    <citation type="submission" date="2021-08" db="EMBL/GenBank/DDBJ databases">
        <title>WGS assembly of Ceratopteris richardii.</title>
        <authorList>
            <person name="Marchant D.B."/>
            <person name="Chen G."/>
            <person name="Jenkins J."/>
            <person name="Shu S."/>
            <person name="Leebens-Mack J."/>
            <person name="Grimwood J."/>
            <person name="Schmutz J."/>
            <person name="Soltis P."/>
            <person name="Soltis D."/>
            <person name="Chen Z.-H."/>
        </authorList>
    </citation>
    <scope>NUCLEOTIDE SEQUENCE</scope>
    <source>
        <strain evidence="12">Whitten #5841</strain>
        <tissue evidence="12">Leaf</tissue>
    </source>
</reference>
<dbReference type="PROSITE" id="PS50089">
    <property type="entry name" value="ZF_RING_2"/>
    <property type="match status" value="1"/>
</dbReference>
<evidence type="ECO:0000256" key="1">
    <source>
        <dbReference type="ARBA" id="ARBA00004123"/>
    </source>
</evidence>
<dbReference type="InterPro" id="IPR001841">
    <property type="entry name" value="Znf_RING"/>
</dbReference>
<feature type="domain" description="JmjC" evidence="10">
    <location>
        <begin position="794"/>
        <end position="1417"/>
    </location>
</feature>
<feature type="region of interest" description="Disordered" evidence="8">
    <location>
        <begin position="1186"/>
        <end position="1227"/>
    </location>
</feature>
<feature type="domain" description="WRC" evidence="11">
    <location>
        <begin position="16"/>
        <end position="62"/>
    </location>
</feature>
<dbReference type="OrthoDB" id="1667110at2759"/>